<keyword evidence="2" id="KW-1185">Reference proteome</keyword>
<comment type="caution">
    <text evidence="1">The sequence shown here is derived from an EMBL/GenBank/DDBJ whole genome shotgun (WGS) entry which is preliminary data.</text>
</comment>
<dbReference type="Proteomes" id="UP001597111">
    <property type="component" value="Unassembled WGS sequence"/>
</dbReference>
<dbReference type="EMBL" id="JBHUDH010000033">
    <property type="protein sequence ID" value="MFD1525481.1"/>
    <property type="molecule type" value="Genomic_DNA"/>
</dbReference>
<organism evidence="1 2">
    <name type="scientific">Halolamina salina</name>
    <dbReference type="NCBI Taxonomy" id="1220023"/>
    <lineage>
        <taxon>Archaea</taxon>
        <taxon>Methanobacteriati</taxon>
        <taxon>Methanobacteriota</taxon>
        <taxon>Stenosarchaea group</taxon>
        <taxon>Halobacteria</taxon>
        <taxon>Halobacteriales</taxon>
        <taxon>Haloferacaceae</taxon>
    </lineage>
</organism>
<gene>
    <name evidence="1" type="ORF">ACFR9S_04085</name>
</gene>
<dbReference type="InterPro" id="IPR014845">
    <property type="entry name" value="GYD/TTHA1554"/>
</dbReference>
<proteinExistence type="predicted"/>
<protein>
    <submittedName>
        <fullName evidence="1">GYD domain-containing protein</fullName>
    </submittedName>
</protein>
<sequence length="95" mass="10444">MGTYMALVDVTDETVQNVQDLATVWGDLTGDIETLGGELVDAYAILGEHDYLVIFEADGRDEAFQTSVSIERYGLDTQTMELIPVDDLGELVQDI</sequence>
<reference evidence="1 2" key="1">
    <citation type="journal article" date="2019" name="Int. J. Syst. Evol. Microbiol.">
        <title>The Global Catalogue of Microorganisms (GCM) 10K type strain sequencing project: providing services to taxonomists for standard genome sequencing and annotation.</title>
        <authorList>
            <consortium name="The Broad Institute Genomics Platform"/>
            <consortium name="The Broad Institute Genome Sequencing Center for Infectious Disease"/>
            <person name="Wu L."/>
            <person name="Ma J."/>
        </authorList>
    </citation>
    <scope>NUCLEOTIDE SEQUENCE [LARGE SCALE GENOMIC DNA]</scope>
    <source>
        <strain evidence="1 2">CGMCC 1.12285</strain>
    </source>
</reference>
<accession>A0ABD6B4U4</accession>
<evidence type="ECO:0000313" key="1">
    <source>
        <dbReference type="EMBL" id="MFD1525481.1"/>
    </source>
</evidence>
<dbReference type="RefSeq" id="WP_379730951.1">
    <property type="nucleotide sequence ID" value="NZ_JBHSWZ010000038.1"/>
</dbReference>
<name>A0ABD6B4U4_9EURY</name>
<dbReference type="Pfam" id="PF08734">
    <property type="entry name" value="GYD"/>
    <property type="match status" value="1"/>
</dbReference>
<dbReference type="AlphaFoldDB" id="A0ABD6B4U4"/>
<evidence type="ECO:0000313" key="2">
    <source>
        <dbReference type="Proteomes" id="UP001597111"/>
    </source>
</evidence>